<dbReference type="Proteomes" id="UP000186955">
    <property type="component" value="Unassembled WGS sequence"/>
</dbReference>
<gene>
    <name evidence="2" type="ORF">PENSUB_12032</name>
</gene>
<protein>
    <submittedName>
        <fullName evidence="2">Uncharacterized protein</fullName>
    </submittedName>
</protein>
<keyword evidence="3" id="KW-1185">Reference proteome</keyword>
<comment type="caution">
    <text evidence="2">The sequence shown here is derived from an EMBL/GenBank/DDBJ whole genome shotgun (WGS) entry which is preliminary data.</text>
</comment>
<reference evidence="2 3" key="1">
    <citation type="submission" date="2016-10" db="EMBL/GenBank/DDBJ databases">
        <title>Genome sequence of the ascomycete fungus Penicillium subrubescens.</title>
        <authorList>
            <person name="De Vries R.P."/>
            <person name="Peng M."/>
            <person name="Dilokpimol A."/>
            <person name="Hilden K."/>
            <person name="Makela M.R."/>
            <person name="Grigoriev I."/>
            <person name="Riley R."/>
            <person name="Granchi Z."/>
        </authorList>
    </citation>
    <scope>NUCLEOTIDE SEQUENCE [LARGE SCALE GENOMIC DNA]</scope>
    <source>
        <strain evidence="2 3">CBS 132785</strain>
    </source>
</reference>
<evidence type="ECO:0000313" key="3">
    <source>
        <dbReference type="Proteomes" id="UP000186955"/>
    </source>
</evidence>
<feature type="compositionally biased region" description="Low complexity" evidence="1">
    <location>
        <begin position="36"/>
        <end position="51"/>
    </location>
</feature>
<organism evidence="2 3">
    <name type="scientific">Penicillium subrubescens</name>
    <dbReference type="NCBI Taxonomy" id="1316194"/>
    <lineage>
        <taxon>Eukaryota</taxon>
        <taxon>Fungi</taxon>
        <taxon>Dikarya</taxon>
        <taxon>Ascomycota</taxon>
        <taxon>Pezizomycotina</taxon>
        <taxon>Eurotiomycetes</taxon>
        <taxon>Eurotiomycetidae</taxon>
        <taxon>Eurotiales</taxon>
        <taxon>Aspergillaceae</taxon>
        <taxon>Penicillium</taxon>
    </lineage>
</organism>
<proteinExistence type="predicted"/>
<name>A0A1Q5T0I6_9EURO</name>
<evidence type="ECO:0000313" key="2">
    <source>
        <dbReference type="EMBL" id="OKO93753.1"/>
    </source>
</evidence>
<accession>A0A1Q5T0I6</accession>
<dbReference type="EMBL" id="MNBE01000723">
    <property type="protein sequence ID" value="OKO93753.1"/>
    <property type="molecule type" value="Genomic_DNA"/>
</dbReference>
<dbReference type="OrthoDB" id="4499780at2759"/>
<feature type="region of interest" description="Disordered" evidence="1">
    <location>
        <begin position="22"/>
        <end position="104"/>
    </location>
</feature>
<evidence type="ECO:0000256" key="1">
    <source>
        <dbReference type="SAM" id="MobiDB-lite"/>
    </source>
</evidence>
<sequence>MGLIKTGLTLAGGYALIKAASKAVNDHEDKKQRRTNQSQNQPQQGNMQENQMYHHSSQPQYHHGNHNAHNIRDNQRGFENPINQSPPPYHQAGSAQEYYSGKKL</sequence>
<dbReference type="AlphaFoldDB" id="A0A1Q5T0I6"/>